<keyword evidence="4" id="KW-0862">Zinc</keyword>
<reference evidence="8 9" key="1">
    <citation type="journal article" date="2018" name="Nat. Biotechnol.">
        <title>A standardized bacterial taxonomy based on genome phylogeny substantially revises the tree of life.</title>
        <authorList>
            <person name="Parks D.H."/>
            <person name="Chuvochina M."/>
            <person name="Waite D.W."/>
            <person name="Rinke C."/>
            <person name="Skarshewski A."/>
            <person name="Chaumeil P.A."/>
            <person name="Hugenholtz P."/>
        </authorList>
    </citation>
    <scope>NUCLEOTIDE SEQUENCE [LARGE SCALE GENOMIC DNA]</scope>
    <source>
        <strain evidence="8">UBA11978</strain>
    </source>
</reference>
<dbReference type="Proteomes" id="UP000263517">
    <property type="component" value="Unassembled WGS sequence"/>
</dbReference>
<evidence type="ECO:0000256" key="6">
    <source>
        <dbReference type="SAM" id="Phobius"/>
    </source>
</evidence>
<evidence type="ECO:0000259" key="7">
    <source>
        <dbReference type="Pfam" id="PF14464"/>
    </source>
</evidence>
<evidence type="ECO:0000256" key="4">
    <source>
        <dbReference type="ARBA" id="ARBA00022833"/>
    </source>
</evidence>
<dbReference type="RefSeq" id="WP_272969856.1">
    <property type="nucleotide sequence ID" value="NZ_CALBIY010000073.1"/>
</dbReference>
<protein>
    <recommendedName>
        <fullName evidence="7">JAB domain-containing protein</fullName>
    </recommendedName>
</protein>
<evidence type="ECO:0000256" key="1">
    <source>
        <dbReference type="ARBA" id="ARBA00022670"/>
    </source>
</evidence>
<accession>A0A350P2H7</accession>
<evidence type="ECO:0000256" key="5">
    <source>
        <dbReference type="ARBA" id="ARBA00023049"/>
    </source>
</evidence>
<dbReference type="GO" id="GO:0006508">
    <property type="term" value="P:proteolysis"/>
    <property type="evidence" value="ECO:0007669"/>
    <property type="project" value="UniProtKB-KW"/>
</dbReference>
<dbReference type="InterPro" id="IPR028090">
    <property type="entry name" value="JAB_dom_prok"/>
</dbReference>
<dbReference type="EMBL" id="DNAN01000248">
    <property type="protein sequence ID" value="HAW75494.1"/>
    <property type="molecule type" value="Genomic_DNA"/>
</dbReference>
<proteinExistence type="predicted"/>
<organism evidence="8 9">
    <name type="scientific">Alteromonas australica</name>
    <dbReference type="NCBI Taxonomy" id="589873"/>
    <lineage>
        <taxon>Bacteria</taxon>
        <taxon>Pseudomonadati</taxon>
        <taxon>Pseudomonadota</taxon>
        <taxon>Gammaproteobacteria</taxon>
        <taxon>Alteromonadales</taxon>
        <taxon>Alteromonadaceae</taxon>
        <taxon>Alteromonas/Salinimonas group</taxon>
        <taxon>Alteromonas</taxon>
    </lineage>
</organism>
<evidence type="ECO:0000256" key="2">
    <source>
        <dbReference type="ARBA" id="ARBA00022723"/>
    </source>
</evidence>
<keyword evidence="5" id="KW-0482">Metalloprotease</keyword>
<sequence length="159" mass="18285">MYVAIECVSESKEYIVCVSKAVLGTWRSLKQEKKQSPEAFGVLIGGQNQNASQFWIEDCTQPLARDVSTRTSFLMQDPRHQRSVDRHFKESKGTSGYLGTWHSHPEQIPSPSHVDLKDWHSCCARNSDRNLIFVIVGISYFCIYHRAGTEFKRIYKDLL</sequence>
<dbReference type="SUPFAM" id="SSF102712">
    <property type="entry name" value="JAB1/MPN domain"/>
    <property type="match status" value="1"/>
</dbReference>
<dbReference type="GO" id="GO:0008237">
    <property type="term" value="F:metallopeptidase activity"/>
    <property type="evidence" value="ECO:0007669"/>
    <property type="project" value="UniProtKB-KW"/>
</dbReference>
<dbReference type="GO" id="GO:0046872">
    <property type="term" value="F:metal ion binding"/>
    <property type="evidence" value="ECO:0007669"/>
    <property type="project" value="UniProtKB-KW"/>
</dbReference>
<keyword evidence="6" id="KW-0812">Transmembrane</keyword>
<dbReference type="Gene3D" id="3.40.140.10">
    <property type="entry name" value="Cytidine Deaminase, domain 2"/>
    <property type="match status" value="1"/>
</dbReference>
<keyword evidence="3" id="KW-0378">Hydrolase</keyword>
<dbReference type="AlphaFoldDB" id="A0A350P2H7"/>
<keyword evidence="2" id="KW-0479">Metal-binding</keyword>
<gene>
    <name evidence="8" type="ORF">DCW74_07150</name>
</gene>
<evidence type="ECO:0000256" key="3">
    <source>
        <dbReference type="ARBA" id="ARBA00022801"/>
    </source>
</evidence>
<feature type="transmembrane region" description="Helical" evidence="6">
    <location>
        <begin position="130"/>
        <end position="147"/>
    </location>
</feature>
<keyword evidence="6" id="KW-1133">Transmembrane helix</keyword>
<keyword evidence="6" id="KW-0472">Membrane</keyword>
<comment type="caution">
    <text evidence="8">The sequence shown here is derived from an EMBL/GenBank/DDBJ whole genome shotgun (WGS) entry which is preliminary data.</text>
</comment>
<evidence type="ECO:0000313" key="8">
    <source>
        <dbReference type="EMBL" id="HAW75494.1"/>
    </source>
</evidence>
<dbReference type="Pfam" id="PF14464">
    <property type="entry name" value="Prok-JAB"/>
    <property type="match status" value="1"/>
</dbReference>
<keyword evidence="1" id="KW-0645">Protease</keyword>
<evidence type="ECO:0000313" key="9">
    <source>
        <dbReference type="Proteomes" id="UP000263517"/>
    </source>
</evidence>
<feature type="domain" description="JAB" evidence="7">
    <location>
        <begin position="31"/>
        <end position="137"/>
    </location>
</feature>
<name>A0A350P2H7_9ALTE</name>